<evidence type="ECO:0000313" key="2">
    <source>
        <dbReference type="EMBL" id="GAK55311.1"/>
    </source>
</evidence>
<name>A0A0S6W9X6_VECG1</name>
<dbReference type="Proteomes" id="UP000030661">
    <property type="component" value="Unassembled WGS sequence"/>
</dbReference>
<keyword evidence="1" id="KW-0812">Transmembrane</keyword>
<accession>A0A0S6W9X6</accession>
<evidence type="ECO:0000313" key="3">
    <source>
        <dbReference type="Proteomes" id="UP000030661"/>
    </source>
</evidence>
<sequence>MSWLLTLSFSEKKPVFEKIINKRGLTASQKKRFMTLSVLLLAMIISFLYGFKHILLLYDRDWQIQDTVFFTSFEAWDVDHYLAQIKEVSEGNYLLSNAYLAEYKQTKRSPWPLFPNLLMAFTGKLLHLKVQHLAVLMDFLLPPLIFLLVYRLLSAVSSGTYTAMLGAFILVAIPHITRIDILAYIGVDLLQKGFVPPVLGEAHCYYCFSGTNNPQLTYNFLLAALFFYAKGLITLKHRYWLFAALFGVLTSYSYVYFSSYLYAFLAVSALGFWWLRDTERFRRSLILLGGILLCSIPFWLPLLNFSGEEMGQMAFMQKTHRPIFSYSFINTHIREQILFTVFLCALILFGIRKGTLRKIPGMLAFSLLFSGLVCLEQQIITGISVQPWHYDAYVNPQAAIFALTVLAMELLPKLSLQMLPIRSVLRYGGIGVIGTSLCLNPGFIAAYLSSDGILTPAFKSFLWVAHVGGLLLGMSLFCVHVLLSSRFSHSIYRLGWYLKTIFHPLFHPNAGKILWLFVILSITYDVGLRQYTYYYQELKPKFAYLQQLAPALNWLNKHTPPESVVFGSPDHTSTNSIIPIYTHNNVYVTFHSQFYTFPSLNQISDRLYIAMYVMGIRTQQEFDEYLKDHWFEEGIFADYQQRFSRDVYSELTTYQVDYLLYGPRERKNFGFDPEEAYPFLEKQYDDGVVKIFRVL</sequence>
<keyword evidence="1" id="KW-1133">Transmembrane helix</keyword>
<dbReference type="STRING" id="1499967.U27_02143"/>
<reference evidence="2" key="1">
    <citation type="journal article" date="2015" name="PeerJ">
        <title>First genomic representation of candidate bacterial phylum KSB3 points to enhanced environmental sensing as a trigger of wastewater bulking.</title>
        <authorList>
            <person name="Sekiguchi Y."/>
            <person name="Ohashi A."/>
            <person name="Parks D.H."/>
            <person name="Yamauchi T."/>
            <person name="Tyson G.W."/>
            <person name="Hugenholtz P."/>
        </authorList>
    </citation>
    <scope>NUCLEOTIDE SEQUENCE [LARGE SCALE GENOMIC DNA]</scope>
</reference>
<feature type="transmembrane region" description="Helical" evidence="1">
    <location>
        <begin position="33"/>
        <end position="51"/>
    </location>
</feature>
<evidence type="ECO:0008006" key="4">
    <source>
        <dbReference type="Google" id="ProtNLM"/>
    </source>
</evidence>
<keyword evidence="3" id="KW-1185">Reference proteome</keyword>
<keyword evidence="1" id="KW-0472">Membrane</keyword>
<feature type="transmembrane region" description="Helical" evidence="1">
    <location>
        <begin position="361"/>
        <end position="380"/>
    </location>
</feature>
<evidence type="ECO:0000256" key="1">
    <source>
        <dbReference type="SAM" id="Phobius"/>
    </source>
</evidence>
<feature type="transmembrane region" description="Helical" evidence="1">
    <location>
        <begin position="285"/>
        <end position="303"/>
    </location>
</feature>
<dbReference type="AlphaFoldDB" id="A0A0S6W9X6"/>
<feature type="transmembrane region" description="Helical" evidence="1">
    <location>
        <begin position="260"/>
        <end position="276"/>
    </location>
</feature>
<gene>
    <name evidence="2" type="ORF">U27_02143</name>
</gene>
<proteinExistence type="predicted"/>
<feature type="transmembrane region" description="Helical" evidence="1">
    <location>
        <begin position="460"/>
        <end position="483"/>
    </location>
</feature>
<feature type="transmembrane region" description="Helical" evidence="1">
    <location>
        <begin position="216"/>
        <end position="232"/>
    </location>
</feature>
<protein>
    <recommendedName>
        <fullName evidence="4">Glycosyltransferase RgtA/B/C/D-like domain-containing protein</fullName>
    </recommendedName>
</protein>
<feature type="transmembrane region" description="Helical" evidence="1">
    <location>
        <begin position="392"/>
        <end position="412"/>
    </location>
</feature>
<feature type="transmembrane region" description="Helical" evidence="1">
    <location>
        <begin position="424"/>
        <end position="448"/>
    </location>
</feature>
<dbReference type="EMBL" id="DF820463">
    <property type="protein sequence ID" value="GAK55311.1"/>
    <property type="molecule type" value="Genomic_DNA"/>
</dbReference>
<organism evidence="2">
    <name type="scientific">Vecturithrix granuli</name>
    <dbReference type="NCBI Taxonomy" id="1499967"/>
    <lineage>
        <taxon>Bacteria</taxon>
        <taxon>Candidatus Moduliflexota</taxon>
        <taxon>Candidatus Vecturitrichia</taxon>
        <taxon>Candidatus Vecturitrichales</taxon>
        <taxon>Candidatus Vecturitrichaceae</taxon>
        <taxon>Candidatus Vecturithrix</taxon>
    </lineage>
</organism>
<feature type="transmembrane region" description="Helical" evidence="1">
    <location>
        <begin position="133"/>
        <end position="153"/>
    </location>
</feature>
<feature type="transmembrane region" description="Helical" evidence="1">
    <location>
        <begin position="323"/>
        <end position="349"/>
    </location>
</feature>
<feature type="transmembrane region" description="Helical" evidence="1">
    <location>
        <begin position="165"/>
        <end position="187"/>
    </location>
</feature>
<dbReference type="HOGENOM" id="CLU_396228_0_0_0"/>